<dbReference type="PROSITE" id="PS50011">
    <property type="entry name" value="PROTEIN_KINASE_DOM"/>
    <property type="match status" value="1"/>
</dbReference>
<dbReference type="PANTHER" id="PTHR23257">
    <property type="entry name" value="SERINE-THREONINE PROTEIN KINASE"/>
    <property type="match status" value="1"/>
</dbReference>
<dbReference type="SMART" id="SM00220">
    <property type="entry name" value="S_TKc"/>
    <property type="match status" value="1"/>
</dbReference>
<dbReference type="InterPro" id="IPR000719">
    <property type="entry name" value="Prot_kinase_dom"/>
</dbReference>
<evidence type="ECO:0000313" key="3">
    <source>
        <dbReference type="Proteomes" id="UP001470230"/>
    </source>
</evidence>
<dbReference type="InterPro" id="IPR011009">
    <property type="entry name" value="Kinase-like_dom_sf"/>
</dbReference>
<accession>A0ABR2JEZ0</accession>
<evidence type="ECO:0000313" key="2">
    <source>
        <dbReference type="EMBL" id="KAK8876444.1"/>
    </source>
</evidence>
<protein>
    <recommendedName>
        <fullName evidence="1">Protein kinase domain-containing protein</fullName>
    </recommendedName>
</protein>
<gene>
    <name evidence="2" type="ORF">M9Y10_006653</name>
</gene>
<dbReference type="Gene3D" id="1.10.510.10">
    <property type="entry name" value="Transferase(Phosphotransferase) domain 1"/>
    <property type="match status" value="1"/>
</dbReference>
<dbReference type="SUPFAM" id="SSF56112">
    <property type="entry name" value="Protein kinase-like (PK-like)"/>
    <property type="match status" value="1"/>
</dbReference>
<reference evidence="2 3" key="1">
    <citation type="submission" date="2024-04" db="EMBL/GenBank/DDBJ databases">
        <title>Tritrichomonas musculus Genome.</title>
        <authorList>
            <person name="Alves-Ferreira E."/>
            <person name="Grigg M."/>
            <person name="Lorenzi H."/>
            <person name="Galac M."/>
        </authorList>
    </citation>
    <scope>NUCLEOTIDE SEQUENCE [LARGE SCALE GENOMIC DNA]</scope>
    <source>
        <strain evidence="2 3">EAF2021</strain>
    </source>
</reference>
<dbReference type="Proteomes" id="UP001470230">
    <property type="component" value="Unassembled WGS sequence"/>
</dbReference>
<evidence type="ECO:0000259" key="1">
    <source>
        <dbReference type="PROSITE" id="PS50011"/>
    </source>
</evidence>
<keyword evidence="3" id="KW-1185">Reference proteome</keyword>
<dbReference type="InterPro" id="IPR008271">
    <property type="entry name" value="Ser/Thr_kinase_AS"/>
</dbReference>
<name>A0ABR2JEZ0_9EUKA</name>
<comment type="caution">
    <text evidence="2">The sequence shown here is derived from an EMBL/GenBank/DDBJ whole genome shotgun (WGS) entry which is preliminary data.</text>
</comment>
<dbReference type="Pfam" id="PF00069">
    <property type="entry name" value="Pkinase"/>
    <property type="match status" value="1"/>
</dbReference>
<dbReference type="InterPro" id="IPR050167">
    <property type="entry name" value="Ser_Thr_protein_kinase"/>
</dbReference>
<proteinExistence type="predicted"/>
<dbReference type="PROSITE" id="PS00108">
    <property type="entry name" value="PROTEIN_KINASE_ST"/>
    <property type="match status" value="1"/>
</dbReference>
<organism evidence="2 3">
    <name type="scientific">Tritrichomonas musculus</name>
    <dbReference type="NCBI Taxonomy" id="1915356"/>
    <lineage>
        <taxon>Eukaryota</taxon>
        <taxon>Metamonada</taxon>
        <taxon>Parabasalia</taxon>
        <taxon>Tritrichomonadida</taxon>
        <taxon>Tritrichomonadidae</taxon>
        <taxon>Tritrichomonas</taxon>
    </lineage>
</organism>
<sequence length="169" mass="18515">MLNHPSILKTYGMFFGCENSPPSVLLEYCPSSISQMIKNNAHSHAKMVCSIYEIAEGMRYIHSKKVIHCDLKPANILISADGKIRNSDFGISKLIQPGASISSLQGTIKFSAPEIIREGKNYTEKVDVYSFGVLLFFLLDSGNMPNINIIQIASGKKAEIPSSFTLAGI</sequence>
<feature type="domain" description="Protein kinase" evidence="1">
    <location>
        <begin position="1"/>
        <end position="169"/>
    </location>
</feature>
<dbReference type="EMBL" id="JAPFFF010000012">
    <property type="protein sequence ID" value="KAK8876444.1"/>
    <property type="molecule type" value="Genomic_DNA"/>
</dbReference>